<evidence type="ECO:0000256" key="7">
    <source>
        <dbReference type="ARBA" id="ARBA00023136"/>
    </source>
</evidence>
<dbReference type="Pfam" id="PF25539">
    <property type="entry name" value="Bestrophin_2"/>
    <property type="match status" value="1"/>
</dbReference>
<feature type="transmembrane region" description="Helical" evidence="9">
    <location>
        <begin position="20"/>
        <end position="41"/>
    </location>
</feature>
<comment type="similarity">
    <text evidence="8">Belongs to the anion channel-forming bestrophin (TC 1.A.46) family.</text>
</comment>
<dbReference type="InterPro" id="IPR044669">
    <property type="entry name" value="YneE/VCCN1/2-like"/>
</dbReference>
<evidence type="ECO:0000256" key="3">
    <source>
        <dbReference type="ARBA" id="ARBA00022475"/>
    </source>
</evidence>
<dbReference type="GO" id="GO:0005254">
    <property type="term" value="F:chloride channel activity"/>
    <property type="evidence" value="ECO:0007669"/>
    <property type="project" value="InterPro"/>
</dbReference>
<keyword evidence="3" id="KW-1003">Cell membrane</keyword>
<dbReference type="PANTHER" id="PTHR33281:SF19">
    <property type="entry name" value="VOLTAGE-DEPENDENT ANION CHANNEL-FORMING PROTEIN YNEE"/>
    <property type="match status" value="1"/>
</dbReference>
<keyword evidence="7 9" id="KW-0472">Membrane</keyword>
<evidence type="ECO:0000256" key="9">
    <source>
        <dbReference type="SAM" id="Phobius"/>
    </source>
</evidence>
<evidence type="ECO:0000256" key="5">
    <source>
        <dbReference type="ARBA" id="ARBA00022989"/>
    </source>
</evidence>
<evidence type="ECO:0000256" key="4">
    <source>
        <dbReference type="ARBA" id="ARBA00022692"/>
    </source>
</evidence>
<sequence>MIVRDRPGALRLMLAWKGSVLPHILPHILLAGLFATAVTWVSRHHYLDGIVEYTLLPFTLMGIALSILLSVRNTATYNRWWEARQQWGGMVFEVRSLARTGGIYLSPERRRELMMRALAHAHLLRGQLREEDVRADLPALLDPALVDQALATRNPAAFMLQQAGDVVAEARRAGEIDSVGAAALDRHLHGMAGIQAASERIAQTPLPFAYTLLAHRTAYVYCYLLPFGLVPGAGWFTPVFTAIVAYTFFGLDRLSEQLEFPFGRETNDLPLDAICRVHEISVAEALGDPAPEPLQPVEFELQ</sequence>
<evidence type="ECO:0000256" key="6">
    <source>
        <dbReference type="ARBA" id="ARBA00023065"/>
    </source>
</evidence>
<evidence type="ECO:0000313" key="10">
    <source>
        <dbReference type="EMBL" id="SFT88900.1"/>
    </source>
</evidence>
<keyword evidence="2" id="KW-0813">Transport</keyword>
<reference evidence="10 11" key="1">
    <citation type="submission" date="2016-10" db="EMBL/GenBank/DDBJ databases">
        <authorList>
            <person name="de Groot N.N."/>
        </authorList>
    </citation>
    <scope>NUCLEOTIDE SEQUENCE [LARGE SCALE GENOMIC DNA]</scope>
    <source>
        <strain evidence="10 11">CGMCC 1.6493</strain>
    </source>
</reference>
<dbReference type="EMBL" id="FPAQ01000028">
    <property type="protein sequence ID" value="SFT88900.1"/>
    <property type="molecule type" value="Genomic_DNA"/>
</dbReference>
<evidence type="ECO:0000256" key="2">
    <source>
        <dbReference type="ARBA" id="ARBA00022448"/>
    </source>
</evidence>
<gene>
    <name evidence="10" type="ORF">SAMN04487956_12840</name>
</gene>
<dbReference type="OrthoDB" id="445589at2"/>
<dbReference type="PANTHER" id="PTHR33281">
    <property type="entry name" value="UPF0187 PROTEIN YNEE"/>
    <property type="match status" value="1"/>
</dbReference>
<name>A0A1I7BNW9_9GAMM</name>
<feature type="transmembrane region" description="Helical" evidence="9">
    <location>
        <begin position="233"/>
        <end position="251"/>
    </location>
</feature>
<dbReference type="Proteomes" id="UP000199594">
    <property type="component" value="Unassembled WGS sequence"/>
</dbReference>
<keyword evidence="4 9" id="KW-0812">Transmembrane</keyword>
<comment type="subcellular location">
    <subcellularLocation>
        <location evidence="1">Cell membrane</location>
        <topology evidence="1">Multi-pass membrane protein</topology>
    </subcellularLocation>
</comment>
<evidence type="ECO:0000313" key="11">
    <source>
        <dbReference type="Proteomes" id="UP000199594"/>
    </source>
</evidence>
<proteinExistence type="inferred from homology"/>
<keyword evidence="5 9" id="KW-1133">Transmembrane helix</keyword>
<dbReference type="RefSeq" id="WP_089850810.1">
    <property type="nucleotide sequence ID" value="NZ_FPAQ01000028.1"/>
</dbReference>
<dbReference type="AlphaFoldDB" id="A0A1I7BNW9"/>
<feature type="transmembrane region" description="Helical" evidence="9">
    <location>
        <begin position="53"/>
        <end position="71"/>
    </location>
</feature>
<organism evidence="10 11">
    <name type="scientific">Halomonas saccharevitans</name>
    <dbReference type="NCBI Taxonomy" id="416872"/>
    <lineage>
        <taxon>Bacteria</taxon>
        <taxon>Pseudomonadati</taxon>
        <taxon>Pseudomonadota</taxon>
        <taxon>Gammaproteobacteria</taxon>
        <taxon>Oceanospirillales</taxon>
        <taxon>Halomonadaceae</taxon>
        <taxon>Halomonas</taxon>
    </lineage>
</organism>
<dbReference type="GO" id="GO:0005886">
    <property type="term" value="C:plasma membrane"/>
    <property type="evidence" value="ECO:0007669"/>
    <property type="project" value="UniProtKB-SubCell"/>
</dbReference>
<evidence type="ECO:0000256" key="8">
    <source>
        <dbReference type="ARBA" id="ARBA00034708"/>
    </source>
</evidence>
<evidence type="ECO:0000256" key="1">
    <source>
        <dbReference type="ARBA" id="ARBA00004651"/>
    </source>
</evidence>
<accession>A0A1I7BNW9</accession>
<keyword evidence="6" id="KW-0406">Ion transport</keyword>
<protein>
    <submittedName>
        <fullName evidence="10">Putative membrane protein</fullName>
    </submittedName>
</protein>